<gene>
    <name evidence="1" type="ORF">SAMN04488552_0912</name>
</gene>
<dbReference type="AlphaFoldDB" id="A0A1H1LNS0"/>
<accession>A0A1H1LNS0</accession>
<sequence length="48" mass="5293">MEIITLLLKATAVLLNNIILKEVIAVKAVAGIAHMDIIRKLILKNNIE</sequence>
<proteinExistence type="predicted"/>
<dbReference type="EMBL" id="LT629745">
    <property type="protein sequence ID" value="SDR76181.1"/>
    <property type="molecule type" value="Genomic_DNA"/>
</dbReference>
<evidence type="ECO:0000313" key="1">
    <source>
        <dbReference type="EMBL" id="SDR76181.1"/>
    </source>
</evidence>
<organism evidence="1 2">
    <name type="scientific">Christiangramia echinicola</name>
    <dbReference type="NCBI Taxonomy" id="279359"/>
    <lineage>
        <taxon>Bacteria</taxon>
        <taxon>Pseudomonadati</taxon>
        <taxon>Bacteroidota</taxon>
        <taxon>Flavobacteriia</taxon>
        <taxon>Flavobacteriales</taxon>
        <taxon>Flavobacteriaceae</taxon>
        <taxon>Christiangramia</taxon>
    </lineage>
</organism>
<reference evidence="1 2" key="1">
    <citation type="submission" date="2016-10" db="EMBL/GenBank/DDBJ databases">
        <authorList>
            <person name="Varghese N."/>
            <person name="Submissions S."/>
        </authorList>
    </citation>
    <scope>NUCLEOTIDE SEQUENCE [LARGE SCALE GENOMIC DNA]</scope>
    <source>
        <strain evidence="1 2">Mar_2010_102</strain>
    </source>
</reference>
<name>A0A1H1LNS0_9FLAO</name>
<dbReference type="Proteomes" id="UP000198858">
    <property type="component" value="Chromosome I"/>
</dbReference>
<keyword evidence="2" id="KW-1185">Reference proteome</keyword>
<protein>
    <submittedName>
        <fullName evidence="1">Uncharacterized protein</fullName>
    </submittedName>
</protein>
<evidence type="ECO:0000313" key="2">
    <source>
        <dbReference type="Proteomes" id="UP000198858"/>
    </source>
</evidence>
<dbReference type="STRING" id="1250231.SAMN04488552_0912"/>